<gene>
    <name evidence="1" type="ORF">HYQ42_00555</name>
</gene>
<dbReference type="Proteomes" id="UP000823401">
    <property type="component" value="Unassembled WGS sequence"/>
</dbReference>
<keyword evidence="2" id="KW-1185">Reference proteome</keyword>
<evidence type="ECO:0000313" key="1">
    <source>
        <dbReference type="EMBL" id="MBG9977261.1"/>
    </source>
</evidence>
<proteinExistence type="predicted"/>
<reference evidence="1 2" key="1">
    <citation type="submission" date="2020-07" db="EMBL/GenBank/DDBJ databases">
        <title>Facklamia lactis sp. nov., isolated from raw milk.</title>
        <authorList>
            <person name="Doll E.V."/>
            <person name="Huptas C."/>
            <person name="Staib L."/>
            <person name="Wenning M."/>
            <person name="Scherer S."/>
        </authorList>
    </citation>
    <scope>NUCLEOTIDE SEQUENCE [LARGE SCALE GENOMIC DNA]</scope>
    <source>
        <strain evidence="1 2">DSM 104272</strain>
    </source>
</reference>
<name>A0ABS0LIL3_9LACT</name>
<dbReference type="RefSeq" id="WP_197103144.1">
    <property type="nucleotide sequence ID" value="NZ_JACCEL010000001.1"/>
</dbReference>
<dbReference type="EMBL" id="JACCEL010000001">
    <property type="protein sequence ID" value="MBG9977261.1"/>
    <property type="molecule type" value="Genomic_DNA"/>
</dbReference>
<organism evidence="1 2">
    <name type="scientific">Ruoffia tabacinasalis</name>
    <dbReference type="NCBI Taxonomy" id="87458"/>
    <lineage>
        <taxon>Bacteria</taxon>
        <taxon>Bacillati</taxon>
        <taxon>Bacillota</taxon>
        <taxon>Bacilli</taxon>
        <taxon>Lactobacillales</taxon>
        <taxon>Aerococcaceae</taxon>
        <taxon>Ruoffia</taxon>
    </lineage>
</organism>
<comment type="caution">
    <text evidence="1">The sequence shown here is derived from an EMBL/GenBank/DDBJ whole genome shotgun (WGS) entry which is preliminary data.</text>
</comment>
<sequence length="47" mass="5298">MSKLIKTLALVAIGVAIRRVFKPKLIIGDHVVTTSSDRTIFKYLRNN</sequence>
<protein>
    <submittedName>
        <fullName evidence="1">Uncharacterized protein</fullName>
    </submittedName>
</protein>
<evidence type="ECO:0000313" key="2">
    <source>
        <dbReference type="Proteomes" id="UP000823401"/>
    </source>
</evidence>
<accession>A0ABS0LIL3</accession>